<feature type="signal peptide" evidence="2">
    <location>
        <begin position="1"/>
        <end position="20"/>
    </location>
</feature>
<dbReference type="RefSeq" id="WP_009126618.1">
    <property type="nucleotide sequence ID" value="NZ_GL882689.1"/>
</dbReference>
<keyword evidence="2" id="KW-0732">Signal</keyword>
<keyword evidence="4" id="KW-1185">Reference proteome</keyword>
<dbReference type="eggNOG" id="ENOG50340IX">
    <property type="taxonomic scope" value="Bacteria"/>
</dbReference>
<dbReference type="AlphaFoldDB" id="F3PXB1"/>
<feature type="compositionally biased region" description="Low complexity" evidence="1">
    <location>
        <begin position="236"/>
        <end position="252"/>
    </location>
</feature>
<evidence type="ECO:0000256" key="2">
    <source>
        <dbReference type="SAM" id="SignalP"/>
    </source>
</evidence>
<dbReference type="HOGENOM" id="CLU_062576_1_0_10"/>
<feature type="compositionally biased region" description="Low complexity" evidence="1">
    <location>
        <begin position="200"/>
        <end position="218"/>
    </location>
</feature>
<reference evidence="3 4" key="1">
    <citation type="submission" date="2011-02" db="EMBL/GenBank/DDBJ databases">
        <authorList>
            <person name="Weinstock G."/>
            <person name="Sodergren E."/>
            <person name="Clifton S."/>
            <person name="Fulton L."/>
            <person name="Fulton B."/>
            <person name="Courtney L."/>
            <person name="Fronick C."/>
            <person name="Harrison M."/>
            <person name="Strong C."/>
            <person name="Farmer C."/>
            <person name="Delahaunty K."/>
            <person name="Markovic C."/>
            <person name="Hall O."/>
            <person name="Minx P."/>
            <person name="Tomlinson C."/>
            <person name="Mitreva M."/>
            <person name="Hou S."/>
            <person name="Chen J."/>
            <person name="Wollam A."/>
            <person name="Pepin K.H."/>
            <person name="Johnson M."/>
            <person name="Bhonagiri V."/>
            <person name="Zhang X."/>
            <person name="Suruliraj S."/>
            <person name="Warren W."/>
            <person name="Chinwalla A."/>
            <person name="Mardis E.R."/>
            <person name="Wilson R.K."/>
        </authorList>
    </citation>
    <scope>NUCLEOTIDE SEQUENCE [LARGE SCALE GENOMIC DNA]</scope>
    <source>
        <strain evidence="3 4">YIT 12057</strain>
    </source>
</reference>
<dbReference type="EMBL" id="AFBN01000096">
    <property type="protein sequence ID" value="EGF52190.1"/>
    <property type="molecule type" value="Genomic_DNA"/>
</dbReference>
<organism evidence="3 4">
    <name type="scientific">Bacteroides fluxus YIT 12057</name>
    <dbReference type="NCBI Taxonomy" id="763034"/>
    <lineage>
        <taxon>Bacteria</taxon>
        <taxon>Pseudomonadati</taxon>
        <taxon>Bacteroidota</taxon>
        <taxon>Bacteroidia</taxon>
        <taxon>Bacteroidales</taxon>
        <taxon>Bacteroidaceae</taxon>
        <taxon>Bacteroides</taxon>
    </lineage>
</organism>
<sequence length="295" mass="34604">MKRIMLIIFASIMGTAICSAAMSNSKVRKETRFLTDKMAYELNLNTEQYNDVYEINYDFIAGIRYLMDDVLRGEEWALNRYYDYLDVRNDDLRWVLSSRQYSRFMQASYFYRPVYVSGGRWEFRIYINYTNHNHFYFPRPYHYRTYCGGHYRTNHHNTSYYRGRYNHPVYNGVYRIRNDRSYHTARRSDFGSVTIRPNSSTRPTGNAATTTRRTGSTGSKREHVNTSSRPANAAGSSTRRSVSNSNSPRRTSAGNTKYKDNTGNTTRRSRVNTDSKDKKPSSNSRSSRSVEKTRR</sequence>
<evidence type="ECO:0000256" key="1">
    <source>
        <dbReference type="SAM" id="MobiDB-lite"/>
    </source>
</evidence>
<evidence type="ECO:0000313" key="4">
    <source>
        <dbReference type="Proteomes" id="UP000003416"/>
    </source>
</evidence>
<feature type="chain" id="PRO_5003301900" evidence="2">
    <location>
        <begin position="21"/>
        <end position="295"/>
    </location>
</feature>
<feature type="compositionally biased region" description="Basic and acidic residues" evidence="1">
    <location>
        <begin position="271"/>
        <end position="280"/>
    </location>
</feature>
<evidence type="ECO:0000313" key="3">
    <source>
        <dbReference type="EMBL" id="EGF52190.1"/>
    </source>
</evidence>
<proteinExistence type="predicted"/>
<gene>
    <name evidence="3" type="ORF">HMPREF9446_03401</name>
</gene>
<dbReference type="STRING" id="763034.HMPREF9446_03401"/>
<accession>F3PXB1</accession>
<protein>
    <submittedName>
        <fullName evidence="3">Uncharacterized protein</fullName>
    </submittedName>
</protein>
<feature type="region of interest" description="Disordered" evidence="1">
    <location>
        <begin position="185"/>
        <end position="295"/>
    </location>
</feature>
<comment type="caution">
    <text evidence="3">The sequence shown here is derived from an EMBL/GenBank/DDBJ whole genome shotgun (WGS) entry which is preliminary data.</text>
</comment>
<dbReference type="Proteomes" id="UP000003416">
    <property type="component" value="Unassembled WGS sequence"/>
</dbReference>
<name>F3PXB1_9BACE</name>
<dbReference type="GeneID" id="86050787"/>